<comment type="caution">
    <text evidence="2">The sequence shown here is derived from an EMBL/GenBank/DDBJ whole genome shotgun (WGS) entry which is preliminary data.</text>
</comment>
<evidence type="ECO:0000256" key="1">
    <source>
        <dbReference type="SAM" id="SignalP"/>
    </source>
</evidence>
<dbReference type="Proteomes" id="UP000559010">
    <property type="component" value="Unassembled WGS sequence"/>
</dbReference>
<dbReference type="Pfam" id="PF14064">
    <property type="entry name" value="HmuY"/>
    <property type="match status" value="1"/>
</dbReference>
<evidence type="ECO:0000313" key="3">
    <source>
        <dbReference type="Proteomes" id="UP000559010"/>
    </source>
</evidence>
<keyword evidence="3" id="KW-1185">Reference proteome</keyword>
<organism evidence="2 3">
    <name type="scientific">Marinigracilibium pacificum</name>
    <dbReference type="NCBI Taxonomy" id="2729599"/>
    <lineage>
        <taxon>Bacteria</taxon>
        <taxon>Pseudomonadati</taxon>
        <taxon>Bacteroidota</taxon>
        <taxon>Cytophagia</taxon>
        <taxon>Cytophagales</taxon>
        <taxon>Flammeovirgaceae</taxon>
        <taxon>Marinigracilibium</taxon>
    </lineage>
</organism>
<dbReference type="CDD" id="cd12105">
    <property type="entry name" value="HmuY"/>
    <property type="match status" value="1"/>
</dbReference>
<reference evidence="2 3" key="1">
    <citation type="submission" date="2020-04" db="EMBL/GenBank/DDBJ databases">
        <title>Flammeovirgaceae bacterium KN852 isolated from deep sea.</title>
        <authorList>
            <person name="Zhang D.-C."/>
        </authorList>
    </citation>
    <scope>NUCLEOTIDE SEQUENCE [LARGE SCALE GENOMIC DNA]</scope>
    <source>
        <strain evidence="2 3">KN852</strain>
    </source>
</reference>
<evidence type="ECO:0000313" key="2">
    <source>
        <dbReference type="EMBL" id="NMM50388.1"/>
    </source>
</evidence>
<feature type="chain" id="PRO_5033012229" description="Heme-binding HmuY-like protein" evidence="1">
    <location>
        <begin position="22"/>
        <end position="460"/>
    </location>
</feature>
<dbReference type="InterPro" id="IPR025921">
    <property type="entry name" value="HmuY"/>
</dbReference>
<gene>
    <name evidence="2" type="ORF">HH304_18405</name>
</gene>
<proteinExistence type="predicted"/>
<dbReference type="RefSeq" id="WP_169684752.1">
    <property type="nucleotide sequence ID" value="NZ_JABBNU010000012.1"/>
</dbReference>
<protein>
    <recommendedName>
        <fullName evidence="4">Heme-binding HmuY-like protein</fullName>
    </recommendedName>
</protein>
<dbReference type="EMBL" id="JABBNU010000012">
    <property type="protein sequence ID" value="NMM50388.1"/>
    <property type="molecule type" value="Genomic_DNA"/>
</dbReference>
<name>A0A848J554_9BACT</name>
<accession>A0A848J554</accession>
<feature type="signal peptide" evidence="1">
    <location>
        <begin position="1"/>
        <end position="21"/>
    </location>
</feature>
<keyword evidence="1" id="KW-0732">Signal</keyword>
<evidence type="ECO:0008006" key="4">
    <source>
        <dbReference type="Google" id="ProtNLM"/>
    </source>
</evidence>
<sequence length="460" mass="50862">MNKIKLLFLAFILVVINTACGDEDEPQSVLVNFNNTNIGVSPNESEVELKLVFSRPAPESGEIKVKFGSDLIYGPEADFYTQPAANSDLVTVSYVKGDESAIIKVFTGSGLNIQADEEVVFQVEPSEAITIPGIQDEATVLFSENFISESGSLSFDAGGESFTKVSFVDLSKLTETSVDKFTWDLSFYNLQGAFYVSLNSSAFVMARPLSKSDISEVVPEDTLDFGYEMNIPPPNYDPSIGAHNWVDSSNGDLTAGVIGEISTLATENPVYVIKRPGKDWKLVKITAENGTYKVTTSNIDGSNIKDYTIQKVPDYNFTYLELENGVQPVAPKSDSWDLMYGTYTKVISMGPDAYIPYGYKDFIVMNRKNTTVAKVLVEDIAYEEITLDDIENLQFNAEIDALGSDWRSSGGPTSSPAVYEDRYFVIHDSQGNYYKLQFLNMTSTTGERGYVDFKFQLISE</sequence>
<dbReference type="AlphaFoldDB" id="A0A848J554"/>